<evidence type="ECO:0000313" key="1">
    <source>
        <dbReference type="EMBL" id="KAK3593153.1"/>
    </source>
</evidence>
<reference evidence="1" key="2">
    <citation type="journal article" date="2021" name="Genome Biol. Evol.">
        <title>Developing a high-quality reference genome for a parasitic bivalve with doubly uniparental inheritance (Bivalvia: Unionida).</title>
        <authorList>
            <person name="Smith C.H."/>
        </authorList>
    </citation>
    <scope>NUCLEOTIDE SEQUENCE</scope>
    <source>
        <strain evidence="1">CHS0354</strain>
        <tissue evidence="1">Mantle</tissue>
    </source>
</reference>
<dbReference type="Proteomes" id="UP001195483">
    <property type="component" value="Unassembled WGS sequence"/>
</dbReference>
<evidence type="ECO:0000313" key="2">
    <source>
        <dbReference type="Proteomes" id="UP001195483"/>
    </source>
</evidence>
<keyword evidence="2" id="KW-1185">Reference proteome</keyword>
<feature type="non-terminal residue" evidence="1">
    <location>
        <position position="73"/>
    </location>
</feature>
<gene>
    <name evidence="1" type="ORF">CHS0354_039636</name>
</gene>
<dbReference type="AlphaFoldDB" id="A0AAE0SKN9"/>
<organism evidence="1 2">
    <name type="scientific">Potamilus streckersoni</name>
    <dbReference type="NCBI Taxonomy" id="2493646"/>
    <lineage>
        <taxon>Eukaryota</taxon>
        <taxon>Metazoa</taxon>
        <taxon>Spiralia</taxon>
        <taxon>Lophotrochozoa</taxon>
        <taxon>Mollusca</taxon>
        <taxon>Bivalvia</taxon>
        <taxon>Autobranchia</taxon>
        <taxon>Heteroconchia</taxon>
        <taxon>Palaeoheterodonta</taxon>
        <taxon>Unionida</taxon>
        <taxon>Unionoidea</taxon>
        <taxon>Unionidae</taxon>
        <taxon>Ambleminae</taxon>
        <taxon>Lampsilini</taxon>
        <taxon>Potamilus</taxon>
    </lineage>
</organism>
<reference evidence="1" key="3">
    <citation type="submission" date="2023-05" db="EMBL/GenBank/DDBJ databases">
        <authorList>
            <person name="Smith C.H."/>
        </authorList>
    </citation>
    <scope>NUCLEOTIDE SEQUENCE</scope>
    <source>
        <strain evidence="1">CHS0354</strain>
        <tissue evidence="1">Mantle</tissue>
    </source>
</reference>
<accession>A0AAE0SKN9</accession>
<reference evidence="1" key="1">
    <citation type="journal article" date="2021" name="Genome Biol. Evol.">
        <title>A High-Quality Reference Genome for a Parasitic Bivalve with Doubly Uniparental Inheritance (Bivalvia: Unionida).</title>
        <authorList>
            <person name="Smith C.H."/>
        </authorList>
    </citation>
    <scope>NUCLEOTIDE SEQUENCE</scope>
    <source>
        <strain evidence="1">CHS0354</strain>
    </source>
</reference>
<sequence>MIVTGLDRQGTWSSRELIITVTDSHLTLSTWGRIIPKNAHHLATSQHHLNVTGPHRDWSLRDVVTTGPDQHGI</sequence>
<name>A0AAE0SKN9_9BIVA</name>
<comment type="caution">
    <text evidence="1">The sequence shown here is derived from an EMBL/GenBank/DDBJ whole genome shotgun (WGS) entry which is preliminary data.</text>
</comment>
<protein>
    <submittedName>
        <fullName evidence="1">Uncharacterized protein</fullName>
    </submittedName>
</protein>
<dbReference type="EMBL" id="JAEAOA010002313">
    <property type="protein sequence ID" value="KAK3593153.1"/>
    <property type="molecule type" value="Genomic_DNA"/>
</dbReference>
<proteinExistence type="predicted"/>